<evidence type="ECO:0000313" key="3">
    <source>
        <dbReference type="Proteomes" id="UP000322530"/>
    </source>
</evidence>
<feature type="transmembrane region" description="Helical" evidence="1">
    <location>
        <begin position="39"/>
        <end position="59"/>
    </location>
</feature>
<protein>
    <submittedName>
        <fullName evidence="2">Uncharacterized protein</fullName>
    </submittedName>
</protein>
<name>A0A5A5TK84_9CHLR</name>
<comment type="caution">
    <text evidence="2">The sequence shown here is derived from an EMBL/GenBank/DDBJ whole genome shotgun (WGS) entry which is preliminary data.</text>
</comment>
<keyword evidence="1" id="KW-0472">Membrane</keyword>
<dbReference type="Proteomes" id="UP000322530">
    <property type="component" value="Unassembled WGS sequence"/>
</dbReference>
<organism evidence="2 3">
    <name type="scientific">Dictyobacter arantiisoli</name>
    <dbReference type="NCBI Taxonomy" id="2014874"/>
    <lineage>
        <taxon>Bacteria</taxon>
        <taxon>Bacillati</taxon>
        <taxon>Chloroflexota</taxon>
        <taxon>Ktedonobacteria</taxon>
        <taxon>Ktedonobacterales</taxon>
        <taxon>Dictyobacteraceae</taxon>
        <taxon>Dictyobacter</taxon>
    </lineage>
</organism>
<gene>
    <name evidence="2" type="ORF">KDI_49970</name>
</gene>
<keyword evidence="1" id="KW-0812">Transmembrane</keyword>
<accession>A0A5A5TK84</accession>
<sequence length="86" mass="9971">MHSNRDFAWLHLAFLLAVTLVPFSTAFLARYIQYHVAVIIYWLTIVLLGMVLLMSWRYARHARLVKDEMTADAHAAIEKEGIALER</sequence>
<keyword evidence="1" id="KW-1133">Transmembrane helix</keyword>
<proteinExistence type="predicted"/>
<evidence type="ECO:0000256" key="1">
    <source>
        <dbReference type="SAM" id="Phobius"/>
    </source>
</evidence>
<dbReference type="AlphaFoldDB" id="A0A5A5TK84"/>
<evidence type="ECO:0000313" key="2">
    <source>
        <dbReference type="EMBL" id="GCF11433.1"/>
    </source>
</evidence>
<reference evidence="2 3" key="1">
    <citation type="submission" date="2019-01" db="EMBL/GenBank/DDBJ databases">
        <title>Draft genome sequence of Dictyobacter sp. Uno17.</title>
        <authorList>
            <person name="Wang C.M."/>
            <person name="Zheng Y."/>
            <person name="Sakai Y."/>
            <person name="Abe K."/>
            <person name="Yokota A."/>
            <person name="Yabe S."/>
        </authorList>
    </citation>
    <scope>NUCLEOTIDE SEQUENCE [LARGE SCALE GENOMIC DNA]</scope>
    <source>
        <strain evidence="2 3">Uno17</strain>
    </source>
</reference>
<keyword evidence="3" id="KW-1185">Reference proteome</keyword>
<dbReference type="EMBL" id="BIXY01000112">
    <property type="protein sequence ID" value="GCF11433.1"/>
    <property type="molecule type" value="Genomic_DNA"/>
</dbReference>